<reference evidence="1" key="1">
    <citation type="journal article" date="2023" name="Mol. Phylogenet. Evol.">
        <title>Genome-scale phylogeny and comparative genomics of the fungal order Sordariales.</title>
        <authorList>
            <person name="Hensen N."/>
            <person name="Bonometti L."/>
            <person name="Westerberg I."/>
            <person name="Brannstrom I.O."/>
            <person name="Guillou S."/>
            <person name="Cros-Aarteil S."/>
            <person name="Calhoun S."/>
            <person name="Haridas S."/>
            <person name="Kuo A."/>
            <person name="Mondo S."/>
            <person name="Pangilinan J."/>
            <person name="Riley R."/>
            <person name="LaButti K."/>
            <person name="Andreopoulos B."/>
            <person name="Lipzen A."/>
            <person name="Chen C."/>
            <person name="Yan M."/>
            <person name="Daum C."/>
            <person name="Ng V."/>
            <person name="Clum A."/>
            <person name="Steindorff A."/>
            <person name="Ohm R.A."/>
            <person name="Martin F."/>
            <person name="Silar P."/>
            <person name="Natvig D.O."/>
            <person name="Lalanne C."/>
            <person name="Gautier V."/>
            <person name="Ament-Velasquez S.L."/>
            <person name="Kruys A."/>
            <person name="Hutchinson M.I."/>
            <person name="Powell A.J."/>
            <person name="Barry K."/>
            <person name="Miller A.N."/>
            <person name="Grigoriev I.V."/>
            <person name="Debuchy R."/>
            <person name="Gladieux P."/>
            <person name="Hiltunen Thoren M."/>
            <person name="Johannesson H."/>
        </authorList>
    </citation>
    <scope>NUCLEOTIDE SEQUENCE</scope>
    <source>
        <strain evidence="1">CBS 757.83</strain>
    </source>
</reference>
<evidence type="ECO:0000313" key="1">
    <source>
        <dbReference type="EMBL" id="KAK4100971.1"/>
    </source>
</evidence>
<reference evidence="1" key="2">
    <citation type="submission" date="2023-05" db="EMBL/GenBank/DDBJ databases">
        <authorList>
            <consortium name="Lawrence Berkeley National Laboratory"/>
            <person name="Steindorff A."/>
            <person name="Hensen N."/>
            <person name="Bonometti L."/>
            <person name="Westerberg I."/>
            <person name="Brannstrom I.O."/>
            <person name="Guillou S."/>
            <person name="Cros-Aarteil S."/>
            <person name="Calhoun S."/>
            <person name="Haridas S."/>
            <person name="Kuo A."/>
            <person name="Mondo S."/>
            <person name="Pangilinan J."/>
            <person name="Riley R."/>
            <person name="Labutti K."/>
            <person name="Andreopoulos B."/>
            <person name="Lipzen A."/>
            <person name="Chen C."/>
            <person name="Yanf M."/>
            <person name="Daum C."/>
            <person name="Ng V."/>
            <person name="Clum A."/>
            <person name="Ohm R."/>
            <person name="Martin F."/>
            <person name="Silar P."/>
            <person name="Natvig D."/>
            <person name="Lalanne C."/>
            <person name="Gautier V."/>
            <person name="Ament-Velasquez S.L."/>
            <person name="Kruys A."/>
            <person name="Hutchinson M.I."/>
            <person name="Powell A.J."/>
            <person name="Barry K."/>
            <person name="Miller A.N."/>
            <person name="Grigoriev I.V."/>
            <person name="Debuchy R."/>
            <person name="Gladieux P."/>
            <person name="Thoren M.H."/>
            <person name="Johannesson H."/>
        </authorList>
    </citation>
    <scope>NUCLEOTIDE SEQUENCE</scope>
    <source>
        <strain evidence="1">CBS 757.83</strain>
    </source>
</reference>
<dbReference type="EMBL" id="MU863637">
    <property type="protein sequence ID" value="KAK4100971.1"/>
    <property type="molecule type" value="Genomic_DNA"/>
</dbReference>
<proteinExistence type="predicted"/>
<organism evidence="1 2">
    <name type="scientific">Parathielavia hyrcaniae</name>
    <dbReference type="NCBI Taxonomy" id="113614"/>
    <lineage>
        <taxon>Eukaryota</taxon>
        <taxon>Fungi</taxon>
        <taxon>Dikarya</taxon>
        <taxon>Ascomycota</taxon>
        <taxon>Pezizomycotina</taxon>
        <taxon>Sordariomycetes</taxon>
        <taxon>Sordariomycetidae</taxon>
        <taxon>Sordariales</taxon>
        <taxon>Chaetomiaceae</taxon>
        <taxon>Parathielavia</taxon>
    </lineage>
</organism>
<gene>
    <name evidence="1" type="ORF">N658DRAFT_75625</name>
</gene>
<accession>A0AAN6Q1D5</accession>
<sequence>MDCGCAGMPCLFVARIVSSTADVVLRGSLRATGASHIDLRCFNPSGRCSKDEPLNIQPSQLLPYLTNHELSARNVVMCGIIMLLLCSKTARDGC</sequence>
<dbReference type="Proteomes" id="UP001305647">
    <property type="component" value="Unassembled WGS sequence"/>
</dbReference>
<protein>
    <submittedName>
        <fullName evidence="1">Uncharacterized protein</fullName>
    </submittedName>
</protein>
<evidence type="ECO:0000313" key="2">
    <source>
        <dbReference type="Proteomes" id="UP001305647"/>
    </source>
</evidence>
<dbReference type="AlphaFoldDB" id="A0AAN6Q1D5"/>
<keyword evidence="2" id="KW-1185">Reference proteome</keyword>
<name>A0AAN6Q1D5_9PEZI</name>
<comment type="caution">
    <text evidence="1">The sequence shown here is derived from an EMBL/GenBank/DDBJ whole genome shotgun (WGS) entry which is preliminary data.</text>
</comment>